<organism evidence="1 2">
    <name type="scientific">Prauserella oleivorans</name>
    <dbReference type="NCBI Taxonomy" id="1478153"/>
    <lineage>
        <taxon>Bacteria</taxon>
        <taxon>Bacillati</taxon>
        <taxon>Actinomycetota</taxon>
        <taxon>Actinomycetes</taxon>
        <taxon>Pseudonocardiales</taxon>
        <taxon>Pseudonocardiaceae</taxon>
        <taxon>Prauserella</taxon>
    </lineage>
</organism>
<proteinExistence type="predicted"/>
<dbReference type="RefSeq" id="WP_377395264.1">
    <property type="nucleotide sequence ID" value="NZ_JBHSAN010000054.1"/>
</dbReference>
<name>A0ABW5WKF6_9PSEU</name>
<evidence type="ECO:0000313" key="1">
    <source>
        <dbReference type="EMBL" id="MFD2803003.1"/>
    </source>
</evidence>
<sequence>MRSPKDFFAPLAVGAPEPVRRIPALPSRTVHFSDPAAGPLRNACDAAKKEALA</sequence>
<keyword evidence="2" id="KW-1185">Reference proteome</keyword>
<comment type="caution">
    <text evidence="1">The sequence shown here is derived from an EMBL/GenBank/DDBJ whole genome shotgun (WGS) entry which is preliminary data.</text>
</comment>
<evidence type="ECO:0000313" key="2">
    <source>
        <dbReference type="Proteomes" id="UP001597478"/>
    </source>
</evidence>
<dbReference type="Proteomes" id="UP001597478">
    <property type="component" value="Unassembled WGS sequence"/>
</dbReference>
<reference evidence="2" key="1">
    <citation type="journal article" date="2019" name="Int. J. Syst. Evol. Microbiol.">
        <title>The Global Catalogue of Microorganisms (GCM) 10K type strain sequencing project: providing services to taxonomists for standard genome sequencing and annotation.</title>
        <authorList>
            <consortium name="The Broad Institute Genomics Platform"/>
            <consortium name="The Broad Institute Genome Sequencing Center for Infectious Disease"/>
            <person name="Wu L."/>
            <person name="Ma J."/>
        </authorList>
    </citation>
    <scope>NUCLEOTIDE SEQUENCE [LARGE SCALE GENOMIC DNA]</scope>
    <source>
        <strain evidence="2">IBRC-M 10906</strain>
    </source>
</reference>
<protein>
    <submittedName>
        <fullName evidence="1">Uncharacterized protein</fullName>
    </submittedName>
</protein>
<dbReference type="EMBL" id="JBHUOF010000049">
    <property type="protein sequence ID" value="MFD2803003.1"/>
    <property type="molecule type" value="Genomic_DNA"/>
</dbReference>
<accession>A0ABW5WKF6</accession>
<gene>
    <name evidence="1" type="ORF">ACFS2C_26780</name>
</gene>